<keyword evidence="7" id="KW-0443">Lipid metabolism</keyword>
<evidence type="ECO:0000256" key="1">
    <source>
        <dbReference type="ARBA" id="ARBA00004141"/>
    </source>
</evidence>
<dbReference type="GO" id="GO:0009437">
    <property type="term" value="P:carnitine metabolic process"/>
    <property type="evidence" value="ECO:0007669"/>
    <property type="project" value="TreeGrafter"/>
</dbReference>
<keyword evidence="9" id="KW-0012">Acyltransferase</keyword>
<name>A0A1I8IQ74_9PLAT</name>
<dbReference type="Gene3D" id="3.30.559.10">
    <property type="entry name" value="Chloramphenicol acetyltransferase-like domain"/>
    <property type="match status" value="1"/>
</dbReference>
<evidence type="ECO:0000256" key="5">
    <source>
        <dbReference type="ARBA" id="ARBA00022832"/>
    </source>
</evidence>
<dbReference type="InterPro" id="IPR039551">
    <property type="entry name" value="Cho/carn_acyl_trans"/>
</dbReference>
<dbReference type="PANTHER" id="PTHR22589:SF112">
    <property type="entry name" value="CHOLINE_CARNITINE ACYLTRANSFERASE DOMAIN-CONTAINING PROTEIN"/>
    <property type="match status" value="1"/>
</dbReference>
<evidence type="ECO:0000256" key="7">
    <source>
        <dbReference type="ARBA" id="ARBA00023098"/>
    </source>
</evidence>
<comment type="similarity">
    <text evidence="2">Belongs to the carnitine/choline acetyltransferase family.</text>
</comment>
<dbReference type="SUPFAM" id="SSF52777">
    <property type="entry name" value="CoA-dependent acyltransferases"/>
    <property type="match status" value="2"/>
</dbReference>
<dbReference type="Proteomes" id="UP000095280">
    <property type="component" value="Unplaced"/>
</dbReference>
<accession>A0A1I8IQ74</accession>
<keyword evidence="6" id="KW-1133">Transmembrane helix</keyword>
<dbReference type="Pfam" id="PF00755">
    <property type="entry name" value="Carn_acyltransf"/>
    <property type="match status" value="1"/>
</dbReference>
<dbReference type="GO" id="GO:0005739">
    <property type="term" value="C:mitochondrion"/>
    <property type="evidence" value="ECO:0007669"/>
    <property type="project" value="TreeGrafter"/>
</dbReference>
<dbReference type="InterPro" id="IPR023213">
    <property type="entry name" value="CAT-like_dom_sf"/>
</dbReference>
<evidence type="ECO:0000256" key="9">
    <source>
        <dbReference type="ARBA" id="ARBA00023315"/>
    </source>
</evidence>
<dbReference type="PANTHER" id="PTHR22589">
    <property type="entry name" value="CARNITINE O-ACYLTRANSFERASE"/>
    <property type="match status" value="1"/>
</dbReference>
<dbReference type="GO" id="GO:0016020">
    <property type="term" value="C:membrane"/>
    <property type="evidence" value="ECO:0007669"/>
    <property type="project" value="UniProtKB-SubCell"/>
</dbReference>
<keyword evidence="8" id="KW-0472">Membrane</keyword>
<dbReference type="GO" id="GO:0006631">
    <property type="term" value="P:fatty acid metabolic process"/>
    <property type="evidence" value="ECO:0007669"/>
    <property type="project" value="UniProtKB-KW"/>
</dbReference>
<keyword evidence="3" id="KW-0808">Transferase</keyword>
<proteinExistence type="inferred from homology"/>
<evidence type="ECO:0000256" key="4">
    <source>
        <dbReference type="ARBA" id="ARBA00022692"/>
    </source>
</evidence>
<dbReference type="STRING" id="282301.A0A1I8IQ74"/>
<dbReference type="Gene3D" id="3.30.559.70">
    <property type="entry name" value="Choline/Carnitine o-acyltransferase, domain 2"/>
    <property type="match status" value="1"/>
</dbReference>
<dbReference type="GO" id="GO:0004095">
    <property type="term" value="F:carnitine O-palmitoyltransferase activity"/>
    <property type="evidence" value="ECO:0007669"/>
    <property type="project" value="TreeGrafter"/>
</dbReference>
<organism evidence="10 11">
    <name type="scientific">Macrostomum lignano</name>
    <dbReference type="NCBI Taxonomy" id="282301"/>
    <lineage>
        <taxon>Eukaryota</taxon>
        <taxon>Metazoa</taxon>
        <taxon>Spiralia</taxon>
        <taxon>Lophotrochozoa</taxon>
        <taxon>Platyhelminthes</taxon>
        <taxon>Rhabditophora</taxon>
        <taxon>Macrostomorpha</taxon>
        <taxon>Macrostomida</taxon>
        <taxon>Macrostomidae</taxon>
        <taxon>Macrostomum</taxon>
    </lineage>
</organism>
<dbReference type="AlphaFoldDB" id="A0A1I8IQ74"/>
<dbReference type="InterPro" id="IPR042231">
    <property type="entry name" value="Cho/carn_acyl_trans_2"/>
</dbReference>
<dbReference type="FunFam" id="3.30.559.10:FF:000002">
    <property type="entry name" value="carnitine O-palmitoyltransferase 1, liver isoform"/>
    <property type="match status" value="1"/>
</dbReference>
<keyword evidence="4" id="KW-0812">Transmembrane</keyword>
<evidence type="ECO:0000256" key="2">
    <source>
        <dbReference type="ARBA" id="ARBA00005232"/>
    </source>
</evidence>
<keyword evidence="10" id="KW-1185">Reference proteome</keyword>
<dbReference type="OrthoDB" id="240216at2759"/>
<evidence type="ECO:0000313" key="11">
    <source>
        <dbReference type="WBParaSite" id="maker-uti_cns_0014982-snap-gene-0.2-mRNA-1"/>
    </source>
</evidence>
<comment type="subcellular location">
    <subcellularLocation>
        <location evidence="1">Membrane</location>
        <topology evidence="1">Multi-pass membrane protein</topology>
    </subcellularLocation>
</comment>
<dbReference type="WBParaSite" id="maker-uti_cns_0014982-snap-gene-0.2-mRNA-1">
    <property type="protein sequence ID" value="maker-uti_cns_0014982-snap-gene-0.2-mRNA-1"/>
    <property type="gene ID" value="maker-uti_cns_0014982-snap-gene-0.2"/>
</dbReference>
<protein>
    <submittedName>
        <fullName evidence="11">Carn_acyltransf domain-containing protein</fullName>
    </submittedName>
</protein>
<evidence type="ECO:0000256" key="8">
    <source>
        <dbReference type="ARBA" id="ARBA00023136"/>
    </source>
</evidence>
<dbReference type="InterPro" id="IPR000542">
    <property type="entry name" value="Carn_acyl_trans"/>
</dbReference>
<evidence type="ECO:0000313" key="10">
    <source>
        <dbReference type="Proteomes" id="UP000095280"/>
    </source>
</evidence>
<evidence type="ECO:0000256" key="6">
    <source>
        <dbReference type="ARBA" id="ARBA00022989"/>
    </source>
</evidence>
<keyword evidence="5" id="KW-0276">Fatty acid metabolism</keyword>
<evidence type="ECO:0000256" key="3">
    <source>
        <dbReference type="ARBA" id="ARBA00022679"/>
    </source>
</evidence>
<reference evidence="11" key="1">
    <citation type="submission" date="2016-11" db="UniProtKB">
        <authorList>
            <consortium name="WormBaseParasite"/>
        </authorList>
    </citation>
    <scope>IDENTIFICATION</scope>
</reference>
<sequence length="781" mass="88906">MAEARVAVSEPKLAAGQMQEGRDTLQDAVRAWRKSLVRRFFATRNSIYNGLWPTHIYNLMVTTGLVTLLLFWHPTWAGGFTSRLWHLAEVLNIGDSIPYTIRVPLVAIAFGLIFFILLLYLRRYALRALLSYKGWMYQPPRTQSWTTLAWGLLVKIVSGYKPSTYSCQAALPRMPVPPLRRTLDQLIDSLTPLYGQDSGQVRDFKRQAAEFEKSIGYKLQRVLQLKSWWAPNYVTDWWEKYVYLMSRSPLPINSNYYILDHSYFKPTSNPVARAGYIVHHLLRVKRMLDREQIEPLLIRSTIPVCMSQYERAFSTTRVPGEDIDELVHYPSSKSKHIIVLSSGHYYKVDVYDSDGAVLSARVLEDLFQWIVDDSKQHEISQSESRLAALTALERTKWAKIRRQHFLESEASANKDFLATLESAINVVSFCSDPVSDDFSERGKMGLHGNGNNIWFDKNANLIFYPSGRFAVHCEHSWADAPVFAHLIEFVYTAEAANPDKIYDSVGRCLPDPAAQKPIRQPERLVWRCSESLANEIDDAYQFSLKNNADLDLVVRDFNEYGKGVIKCFKVSPDAYVQMVLHLAYYRMHGKFALTYESSMTRLFLCGRTETVRSLTQSACDFVLAMCAKECDSGLRIRLLRRAADEHQTSYRNAMAGLGCDRHLFALYVIGRGLGYESEFLKSTLTLPWILSTSQQPQQQLADTPSCDLPEFRDCVSPGGGFGPVADQGYGVSYMLAGDFRIFFHVSSKRSAADTDSTRFMDHIYQALRDVKALFDGHSTAA</sequence>